<sequence>MCTTIFVKSPNGLAAGRTMEFASPMNFVPVFIPRNFNYRTDLHNNQLISEKAFIGTTIYEDDTYAFFDGINEEGLIGCANYFAGDADYPDYPITSDQDKVALRSDMFISYILATCSSIADIKKKITSIYLYDLEEASSLPVSLTFHFAFYDKTGEKIIIEPLNKSLKVIDNPVGVMTNSPDFQWHLTNLRNYVHIQSENKDTNHFSELEVRRFGEGSGLLGIPGDFTPPSRFVRAANMVSHMPEQLSSEQAVTEAFHILSHFDVPEGTVYNSQTKLCDTTHYTAVMDNEKLTYNVSSKADRALHQVNLNELDLEAKSATIYELPKEQTILSLKSVD</sequence>
<evidence type="ECO:0000256" key="2">
    <source>
        <dbReference type="ARBA" id="ARBA00022801"/>
    </source>
</evidence>
<dbReference type="PANTHER" id="PTHR35527">
    <property type="entry name" value="CHOLOYLGLYCINE HYDROLASE"/>
    <property type="match status" value="1"/>
</dbReference>
<evidence type="ECO:0000313" key="4">
    <source>
        <dbReference type="EMBL" id="WEG72456.1"/>
    </source>
</evidence>
<dbReference type="EMBL" id="CP110232">
    <property type="protein sequence ID" value="WEG72456.1"/>
    <property type="molecule type" value="Genomic_DNA"/>
</dbReference>
<dbReference type="Pfam" id="PF02275">
    <property type="entry name" value="CBAH"/>
    <property type="match status" value="1"/>
</dbReference>
<accession>A0AAF0CT74</accession>
<feature type="domain" description="Choloylglycine hydrolase/NAAA C-terminal" evidence="3">
    <location>
        <begin position="2"/>
        <end position="320"/>
    </location>
</feature>
<comment type="similarity">
    <text evidence="1">Belongs to the peptidase C59 family.</text>
</comment>
<gene>
    <name evidence="4" type="ORF">OL234_05575</name>
</gene>
<dbReference type="KEGG" id="vie:OL234_05575"/>
<dbReference type="Proteomes" id="UP001179647">
    <property type="component" value="Chromosome"/>
</dbReference>
<dbReference type="RefSeq" id="WP_275468259.1">
    <property type="nucleotide sequence ID" value="NZ_CP110232.1"/>
</dbReference>
<name>A0AAF0CT74_9ENTE</name>
<proteinExistence type="inferred from homology"/>
<evidence type="ECO:0000259" key="3">
    <source>
        <dbReference type="Pfam" id="PF02275"/>
    </source>
</evidence>
<protein>
    <submittedName>
        <fullName evidence="4">Choloylglycine hydrolase family protein</fullName>
    </submittedName>
</protein>
<evidence type="ECO:0000256" key="1">
    <source>
        <dbReference type="ARBA" id="ARBA00006625"/>
    </source>
</evidence>
<organism evidence="4 5">
    <name type="scientific">Vagococcus intermedius</name>
    <dbReference type="NCBI Taxonomy" id="2991418"/>
    <lineage>
        <taxon>Bacteria</taxon>
        <taxon>Bacillati</taxon>
        <taxon>Bacillota</taxon>
        <taxon>Bacilli</taxon>
        <taxon>Lactobacillales</taxon>
        <taxon>Enterococcaceae</taxon>
        <taxon>Vagococcus</taxon>
    </lineage>
</organism>
<dbReference type="Gene3D" id="3.60.60.10">
    <property type="entry name" value="Penicillin V Acylase, Chain A"/>
    <property type="match status" value="1"/>
</dbReference>
<dbReference type="InterPro" id="IPR052193">
    <property type="entry name" value="Peptidase_C59"/>
</dbReference>
<keyword evidence="2 4" id="KW-0378">Hydrolase</keyword>
<reference evidence="4" key="1">
    <citation type="submission" date="2022-10" db="EMBL/GenBank/DDBJ databases">
        <title>Vagococcus sp. isolated from poultry meat.</title>
        <authorList>
            <person name="Johansson P."/>
            <person name="Bjorkroth J."/>
        </authorList>
    </citation>
    <scope>NUCLEOTIDE SEQUENCE</scope>
    <source>
        <strain evidence="4">STAA11</strain>
    </source>
</reference>
<dbReference type="SUPFAM" id="SSF56235">
    <property type="entry name" value="N-terminal nucleophile aminohydrolases (Ntn hydrolases)"/>
    <property type="match status" value="1"/>
</dbReference>
<dbReference type="InterPro" id="IPR029132">
    <property type="entry name" value="CBAH/NAAA_C"/>
</dbReference>
<keyword evidence="5" id="KW-1185">Reference proteome</keyword>
<dbReference type="InterPro" id="IPR029055">
    <property type="entry name" value="Ntn_hydrolases_N"/>
</dbReference>
<dbReference type="GO" id="GO:0016787">
    <property type="term" value="F:hydrolase activity"/>
    <property type="evidence" value="ECO:0007669"/>
    <property type="project" value="UniProtKB-KW"/>
</dbReference>
<dbReference type="CDD" id="cd00542">
    <property type="entry name" value="Ntn_PVA"/>
    <property type="match status" value="1"/>
</dbReference>
<evidence type="ECO:0000313" key="5">
    <source>
        <dbReference type="Proteomes" id="UP001179647"/>
    </source>
</evidence>
<dbReference type="AlphaFoldDB" id="A0AAF0CT74"/>
<dbReference type="PANTHER" id="PTHR35527:SF2">
    <property type="entry name" value="HYDROLASE"/>
    <property type="match status" value="1"/>
</dbReference>